<evidence type="ECO:0000256" key="9">
    <source>
        <dbReference type="RuleBase" id="RU363032"/>
    </source>
</evidence>
<dbReference type="InterPro" id="IPR035906">
    <property type="entry name" value="MetI-like_sf"/>
</dbReference>
<keyword evidence="8 9" id="KW-0472">Membrane</keyword>
<dbReference type="GO" id="GO:0006865">
    <property type="term" value="P:amino acid transport"/>
    <property type="evidence" value="ECO:0007669"/>
    <property type="project" value="UniProtKB-KW"/>
</dbReference>
<dbReference type="InterPro" id="IPR000515">
    <property type="entry name" value="MetI-like"/>
</dbReference>
<proteinExistence type="inferred from homology"/>
<dbReference type="Pfam" id="PF00528">
    <property type="entry name" value="BPD_transp_1"/>
    <property type="match status" value="1"/>
</dbReference>
<comment type="similarity">
    <text evidence="2">Belongs to the binding-protein-dependent transport system permease family. HisMQ subfamily.</text>
</comment>
<keyword evidence="4" id="KW-1003">Cell membrane</keyword>
<evidence type="ECO:0000313" key="12">
    <source>
        <dbReference type="Proteomes" id="UP000035017"/>
    </source>
</evidence>
<dbReference type="Proteomes" id="UP000035017">
    <property type="component" value="Unassembled WGS sequence"/>
</dbReference>
<keyword evidence="3 9" id="KW-0813">Transport</keyword>
<dbReference type="EMBL" id="JXQV01000022">
    <property type="protein sequence ID" value="KIQ00024.1"/>
    <property type="molecule type" value="Genomic_DNA"/>
</dbReference>
<dbReference type="Gene3D" id="1.10.3720.10">
    <property type="entry name" value="MetI-like"/>
    <property type="match status" value="1"/>
</dbReference>
<evidence type="ECO:0000313" key="11">
    <source>
        <dbReference type="EMBL" id="KIQ00024.1"/>
    </source>
</evidence>
<keyword evidence="6" id="KW-0029">Amino-acid transport</keyword>
<evidence type="ECO:0000256" key="5">
    <source>
        <dbReference type="ARBA" id="ARBA00022692"/>
    </source>
</evidence>
<evidence type="ECO:0000259" key="10">
    <source>
        <dbReference type="PROSITE" id="PS50928"/>
    </source>
</evidence>
<dbReference type="GO" id="GO:0043190">
    <property type="term" value="C:ATP-binding cassette (ABC) transporter complex"/>
    <property type="evidence" value="ECO:0007669"/>
    <property type="project" value="InterPro"/>
</dbReference>
<comment type="caution">
    <text evidence="11">The sequence shown here is derived from an EMBL/GenBank/DDBJ whole genome shotgun (WGS) entry which is preliminary data.</text>
</comment>
<evidence type="ECO:0000256" key="6">
    <source>
        <dbReference type="ARBA" id="ARBA00022970"/>
    </source>
</evidence>
<evidence type="ECO:0000256" key="7">
    <source>
        <dbReference type="ARBA" id="ARBA00022989"/>
    </source>
</evidence>
<dbReference type="SUPFAM" id="SSF161098">
    <property type="entry name" value="MetI-like"/>
    <property type="match status" value="1"/>
</dbReference>
<dbReference type="NCBIfam" id="TIGR01726">
    <property type="entry name" value="HEQRo_perm_3TM"/>
    <property type="match status" value="1"/>
</dbReference>
<evidence type="ECO:0000256" key="1">
    <source>
        <dbReference type="ARBA" id="ARBA00004429"/>
    </source>
</evidence>
<dbReference type="OrthoDB" id="9808674at2"/>
<dbReference type="GO" id="GO:0022857">
    <property type="term" value="F:transmembrane transporter activity"/>
    <property type="evidence" value="ECO:0007669"/>
    <property type="project" value="InterPro"/>
</dbReference>
<dbReference type="PROSITE" id="PS50928">
    <property type="entry name" value="ABC_TM1"/>
    <property type="match status" value="1"/>
</dbReference>
<organism evidence="11 12">
    <name type="scientific">Agrobacterium tumefaciens</name>
    <dbReference type="NCBI Taxonomy" id="358"/>
    <lineage>
        <taxon>Bacteria</taxon>
        <taxon>Pseudomonadati</taxon>
        <taxon>Pseudomonadota</taxon>
        <taxon>Alphaproteobacteria</taxon>
        <taxon>Hyphomicrobiales</taxon>
        <taxon>Rhizobiaceae</taxon>
        <taxon>Rhizobium/Agrobacterium group</taxon>
        <taxon>Agrobacterium</taxon>
        <taxon>Agrobacterium tumefaciens complex</taxon>
    </lineage>
</organism>
<dbReference type="CDD" id="cd06261">
    <property type="entry name" value="TM_PBP2"/>
    <property type="match status" value="1"/>
</dbReference>
<feature type="transmembrane region" description="Helical" evidence="9">
    <location>
        <begin position="116"/>
        <end position="138"/>
    </location>
</feature>
<dbReference type="InterPro" id="IPR010065">
    <property type="entry name" value="AA_ABC_transptr_permease_3TM"/>
</dbReference>
<gene>
    <name evidence="11" type="ORF">RU07_17740</name>
</gene>
<dbReference type="PANTHER" id="PTHR30614">
    <property type="entry name" value="MEMBRANE COMPONENT OF AMINO ACID ABC TRANSPORTER"/>
    <property type="match status" value="1"/>
</dbReference>
<evidence type="ECO:0000256" key="2">
    <source>
        <dbReference type="ARBA" id="ARBA00010072"/>
    </source>
</evidence>
<dbReference type="InterPro" id="IPR043429">
    <property type="entry name" value="ArtM/GltK/GlnP/TcyL/YhdX-like"/>
</dbReference>
<name>A0A0D0KPS4_AGRTU</name>
<protein>
    <submittedName>
        <fullName evidence="11">Amino acid ABC transporter</fullName>
    </submittedName>
</protein>
<feature type="transmembrane region" description="Helical" evidence="9">
    <location>
        <begin position="86"/>
        <end position="104"/>
    </location>
</feature>
<feature type="domain" description="ABC transmembrane type-1" evidence="10">
    <location>
        <begin position="37"/>
        <end position="231"/>
    </location>
</feature>
<evidence type="ECO:0000256" key="8">
    <source>
        <dbReference type="ARBA" id="ARBA00023136"/>
    </source>
</evidence>
<dbReference type="AlphaFoldDB" id="A0A0D0KPS4"/>
<feature type="transmembrane region" description="Helical" evidence="9">
    <location>
        <begin position="41"/>
        <end position="65"/>
    </location>
</feature>
<evidence type="ECO:0000256" key="3">
    <source>
        <dbReference type="ARBA" id="ARBA00022448"/>
    </source>
</evidence>
<keyword evidence="5 9" id="KW-0812">Transmembrane</keyword>
<comment type="subcellular location">
    <subcellularLocation>
        <location evidence="1">Cell inner membrane</location>
        <topology evidence="1">Multi-pass membrane protein</topology>
    </subcellularLocation>
    <subcellularLocation>
        <location evidence="9">Cell membrane</location>
        <topology evidence="9">Multi-pass membrane protein</topology>
    </subcellularLocation>
</comment>
<sequence length="250" mass="27316">MNDVNFTSLFVDLTSRLGLNYEFLATGYEAQIWRDGFITTLYLVAITIPVSLIFGLIFAGCLTSGRLWLSAPVRAFVELTRNTPTLVQLMFSFLVLNTFVSNLFGGAQHNPLSPFFWVVAVVGLHVAALHAEAIRGGIEAVPSSMIEAARGMGFSQFEILRYVQVPLAFRACLPAIVNGLISLVKSTTVGNAIAVSEITYASIMVWTQRDNVVELMIVLLAFFSLINFLIARAGSWVERKLAVPGYGLSA</sequence>
<keyword evidence="7 9" id="KW-1133">Transmembrane helix</keyword>
<feature type="transmembrane region" description="Helical" evidence="9">
    <location>
        <begin position="212"/>
        <end position="231"/>
    </location>
</feature>
<accession>A0A0D0KPS4</accession>
<evidence type="ECO:0000256" key="4">
    <source>
        <dbReference type="ARBA" id="ARBA00022475"/>
    </source>
</evidence>
<reference evidence="11 12" key="1">
    <citation type="submission" date="2014-12" db="EMBL/GenBank/DDBJ databases">
        <title>16Stimator: statistical estimation of ribosomal gene copy numbers from draft genome assemblies.</title>
        <authorList>
            <person name="Perisin M.A."/>
            <person name="Vetter M."/>
            <person name="Gilbert J.A."/>
            <person name="Bergelson J."/>
        </authorList>
    </citation>
    <scope>NUCLEOTIDE SEQUENCE [LARGE SCALE GENOMIC DNA]</scope>
    <source>
        <strain evidence="11 12">MEJ076</strain>
    </source>
</reference>
<dbReference type="PANTHER" id="PTHR30614:SF0">
    <property type="entry name" value="L-CYSTINE TRANSPORT SYSTEM PERMEASE PROTEIN TCYL"/>
    <property type="match status" value="1"/>
</dbReference>